<dbReference type="Pfam" id="PF18962">
    <property type="entry name" value="Por_Secre_tail"/>
    <property type="match status" value="1"/>
</dbReference>
<organism evidence="4 5">
    <name type="scientific">Chryseobacterium aquaticum subsp. greenlandense</name>
    <dbReference type="NCBI Taxonomy" id="345663"/>
    <lineage>
        <taxon>Bacteria</taxon>
        <taxon>Pseudomonadati</taxon>
        <taxon>Bacteroidota</taxon>
        <taxon>Flavobacteriia</taxon>
        <taxon>Flavobacteriales</taxon>
        <taxon>Weeksellaceae</taxon>
        <taxon>Chryseobacterium group</taxon>
        <taxon>Chryseobacterium</taxon>
    </lineage>
</organism>
<name>A0A101CFW8_9FLAO</name>
<sequence length="342" mass="36082">MKKILSSLLLTSTAMMMFGQVQSLITENFNGLTNGNIATDATGATAGQNGWYIYQGAASDYQVTTIDAAHGKSLNITTGAGEPPATGANTNNRYSYKGITTAASTGNNLVRATMEIYTGSATGAGRVGLQLYSSTATIGGIVYDYATKRIYGQARVTVVATPTQTGTLSLTLGTEIFPANSWVTVTYIYNKTTGQHTYTYGSGTTTVTYNFSGSATYSIFTGDVAAEFDAINTTLATNAVANTAAVDNVQVEFTNNAVLSVNDTKGNEAKASVMISPNPTSDILNIKTESKINAVSVVDMTGRKVNVKLQGNQVDVRELPVGNYLINIETKDGVSTEKFIKK</sequence>
<feature type="signal peptide" evidence="2">
    <location>
        <begin position="1"/>
        <end position="23"/>
    </location>
</feature>
<dbReference type="EMBL" id="LMAI01000006">
    <property type="protein sequence ID" value="KUJ55497.1"/>
    <property type="molecule type" value="Genomic_DNA"/>
</dbReference>
<evidence type="ECO:0000256" key="1">
    <source>
        <dbReference type="ARBA" id="ARBA00022729"/>
    </source>
</evidence>
<dbReference type="NCBIfam" id="TIGR04183">
    <property type="entry name" value="Por_Secre_tail"/>
    <property type="match status" value="1"/>
</dbReference>
<evidence type="ECO:0000313" key="5">
    <source>
        <dbReference type="Proteomes" id="UP000054388"/>
    </source>
</evidence>
<feature type="chain" id="PRO_5007094808" description="Secretion system C-terminal sorting domain-containing protein" evidence="2">
    <location>
        <begin position="24"/>
        <end position="342"/>
    </location>
</feature>
<accession>A0A101CFW8</accession>
<proteinExistence type="predicted"/>
<reference evidence="4 5" key="1">
    <citation type="submission" date="2015-10" db="EMBL/GenBank/DDBJ databases">
        <title>Genome sequence of Chryseobacterium greenlandense.</title>
        <authorList>
            <person name="Newman J."/>
            <person name="Fischer K."/>
            <person name="Miller J."/>
        </authorList>
    </citation>
    <scope>NUCLEOTIDE SEQUENCE [LARGE SCALE GENOMIC DNA]</scope>
    <source>
        <strain evidence="4 5">UMB34</strain>
    </source>
</reference>
<protein>
    <recommendedName>
        <fullName evidence="3">Secretion system C-terminal sorting domain-containing protein</fullName>
    </recommendedName>
</protein>
<gene>
    <name evidence="4" type="ORF">AR686_11830</name>
</gene>
<keyword evidence="1 2" id="KW-0732">Signal</keyword>
<dbReference type="Proteomes" id="UP000054388">
    <property type="component" value="Unassembled WGS sequence"/>
</dbReference>
<comment type="caution">
    <text evidence="4">The sequence shown here is derived from an EMBL/GenBank/DDBJ whole genome shotgun (WGS) entry which is preliminary data.</text>
</comment>
<feature type="domain" description="Secretion system C-terminal sorting" evidence="3">
    <location>
        <begin position="275"/>
        <end position="340"/>
    </location>
</feature>
<evidence type="ECO:0000259" key="3">
    <source>
        <dbReference type="Pfam" id="PF18962"/>
    </source>
</evidence>
<dbReference type="AlphaFoldDB" id="A0A101CFW8"/>
<dbReference type="RefSeq" id="WP_059137027.1">
    <property type="nucleotide sequence ID" value="NZ_LMAI01000006.1"/>
</dbReference>
<dbReference type="InterPro" id="IPR026444">
    <property type="entry name" value="Secre_tail"/>
</dbReference>
<evidence type="ECO:0000256" key="2">
    <source>
        <dbReference type="SAM" id="SignalP"/>
    </source>
</evidence>
<evidence type="ECO:0000313" key="4">
    <source>
        <dbReference type="EMBL" id="KUJ55497.1"/>
    </source>
</evidence>